<evidence type="ECO:0000256" key="1">
    <source>
        <dbReference type="ARBA" id="ARBA00022450"/>
    </source>
</evidence>
<protein>
    <recommendedName>
        <fullName evidence="3">Thioester reductase (TE) domain-containing protein</fullName>
    </recommendedName>
</protein>
<evidence type="ECO:0000313" key="4">
    <source>
        <dbReference type="EMBL" id="PKS12486.1"/>
    </source>
</evidence>
<evidence type="ECO:0000256" key="2">
    <source>
        <dbReference type="ARBA" id="ARBA00022553"/>
    </source>
</evidence>
<dbReference type="OrthoDB" id="416786at2759"/>
<evidence type="ECO:0000313" key="5">
    <source>
        <dbReference type="Proteomes" id="UP000233524"/>
    </source>
</evidence>
<keyword evidence="5" id="KW-1185">Reference proteome</keyword>
<organism evidence="4 5">
    <name type="scientific">Lomentospora prolificans</name>
    <dbReference type="NCBI Taxonomy" id="41688"/>
    <lineage>
        <taxon>Eukaryota</taxon>
        <taxon>Fungi</taxon>
        <taxon>Dikarya</taxon>
        <taxon>Ascomycota</taxon>
        <taxon>Pezizomycotina</taxon>
        <taxon>Sordariomycetes</taxon>
        <taxon>Hypocreomycetidae</taxon>
        <taxon>Microascales</taxon>
        <taxon>Microascaceae</taxon>
        <taxon>Lomentospora</taxon>
    </lineage>
</organism>
<accession>A0A2N3NJ58</accession>
<dbReference type="VEuPathDB" id="FungiDB:jhhlp_000692"/>
<proteinExistence type="predicted"/>
<dbReference type="InterPro" id="IPR013120">
    <property type="entry name" value="FAR_NAD-bd"/>
</dbReference>
<dbReference type="SUPFAM" id="SSF51735">
    <property type="entry name" value="NAD(P)-binding Rossmann-fold domains"/>
    <property type="match status" value="1"/>
</dbReference>
<dbReference type="PANTHER" id="PTHR44845:SF6">
    <property type="entry name" value="BETA-ALANINE-ACTIVATING ENZYME"/>
    <property type="match status" value="1"/>
</dbReference>
<gene>
    <name evidence="4" type="ORF">jhhlp_000692</name>
</gene>
<evidence type="ECO:0000259" key="3">
    <source>
        <dbReference type="Pfam" id="PF07993"/>
    </source>
</evidence>
<dbReference type="STRING" id="41688.A0A2N3NJ58"/>
<comment type="caution">
    <text evidence="4">The sequence shown here is derived from an EMBL/GenBank/DDBJ whole genome shotgun (WGS) entry which is preliminary data.</text>
</comment>
<name>A0A2N3NJ58_9PEZI</name>
<dbReference type="InterPro" id="IPR036291">
    <property type="entry name" value="NAD(P)-bd_dom_sf"/>
</dbReference>
<dbReference type="PANTHER" id="PTHR44845">
    <property type="entry name" value="CARRIER DOMAIN-CONTAINING PROTEIN"/>
    <property type="match status" value="1"/>
</dbReference>
<dbReference type="Proteomes" id="UP000233524">
    <property type="component" value="Unassembled WGS sequence"/>
</dbReference>
<dbReference type="Gene3D" id="3.40.50.720">
    <property type="entry name" value="NAD(P)-binding Rossmann-like Domain"/>
    <property type="match status" value="1"/>
</dbReference>
<reference evidence="4 5" key="1">
    <citation type="journal article" date="2017" name="G3 (Bethesda)">
        <title>First Draft Genome Sequence of the Pathogenic Fungus Lomentospora prolificans (Formerly Scedosporium prolificans).</title>
        <authorList>
            <person name="Luo R."/>
            <person name="Zimin A."/>
            <person name="Workman R."/>
            <person name="Fan Y."/>
            <person name="Pertea G."/>
            <person name="Grossman N."/>
            <person name="Wear M.P."/>
            <person name="Jia B."/>
            <person name="Miller H."/>
            <person name="Casadevall A."/>
            <person name="Timp W."/>
            <person name="Zhang S.X."/>
            <person name="Salzberg S.L."/>
        </authorList>
    </citation>
    <scope>NUCLEOTIDE SEQUENCE [LARGE SCALE GENOMIC DNA]</scope>
    <source>
        <strain evidence="4 5">JHH-5317</strain>
    </source>
</reference>
<dbReference type="EMBL" id="NLAX01000003">
    <property type="protein sequence ID" value="PKS12486.1"/>
    <property type="molecule type" value="Genomic_DNA"/>
</dbReference>
<dbReference type="AlphaFoldDB" id="A0A2N3NJ58"/>
<keyword evidence="1" id="KW-0596">Phosphopantetheine</keyword>
<feature type="domain" description="Thioester reductase (TE)" evidence="3">
    <location>
        <begin position="2"/>
        <end position="173"/>
    </location>
</feature>
<dbReference type="InParanoid" id="A0A2N3NJ58"/>
<keyword evidence="2" id="KW-0597">Phosphoprotein</keyword>
<sequence length="264" mass="28770">MLGLSESEFSHLADTAHAIIHNGADVSFMKTYASLRRPNVLSTRVLAEMALSRGIPFHFISTASVALFACRNDDAPSSLPEVSVASHIPPPDATANSGYAASKWVGEVLLEKIFSDFSLQTWIHRPTSVVGDGAPATDMIPILLRYSKMIGAVPKTYGMVSGVFDFIHVEKAVDGVVECALGTGGSEQDVGKVRFVHHCNPRKVEPAGFRRYMEKSEGNGFEELSMEEWVEKAKEAGLEALVYDFLKHALDQGMPIQLPVIHRG</sequence>
<dbReference type="Pfam" id="PF07993">
    <property type="entry name" value="NAD_binding_4"/>
    <property type="match status" value="1"/>
</dbReference>